<dbReference type="InterPro" id="IPR035937">
    <property type="entry name" value="FPG_N"/>
</dbReference>
<dbReference type="SUPFAM" id="SSF81624">
    <property type="entry name" value="N-terminal domain of MutM-like DNA repair proteins"/>
    <property type="match status" value="1"/>
</dbReference>
<dbReference type="InterPro" id="IPR015886">
    <property type="entry name" value="H2TH_FPG"/>
</dbReference>
<evidence type="ECO:0000256" key="14">
    <source>
        <dbReference type="ARBA" id="ARBA00044632"/>
    </source>
</evidence>
<evidence type="ECO:0000256" key="13">
    <source>
        <dbReference type="ARBA" id="ARBA00023295"/>
    </source>
</evidence>
<name>A0A6J6RYT7_9ZZZZ</name>
<keyword evidence="12" id="KW-0511">Multifunctional enzyme</keyword>
<dbReference type="GO" id="GO:0006284">
    <property type="term" value="P:base-excision repair"/>
    <property type="evidence" value="ECO:0007669"/>
    <property type="project" value="InterPro"/>
</dbReference>
<proteinExistence type="inferred from homology"/>
<dbReference type="FunFam" id="3.20.190.10:FF:000007">
    <property type="entry name" value="DNA glycosylase"/>
    <property type="match status" value="1"/>
</dbReference>
<dbReference type="AlphaFoldDB" id="A0A6J6RYT7"/>
<dbReference type="PROSITE" id="PS51066">
    <property type="entry name" value="ZF_FPG_2"/>
    <property type="match status" value="1"/>
</dbReference>
<evidence type="ECO:0000256" key="5">
    <source>
        <dbReference type="ARBA" id="ARBA00022763"/>
    </source>
</evidence>
<comment type="catalytic activity">
    <reaction evidence="14">
        <text>2'-deoxyribonucleotide-(2'-deoxyribose 5'-phosphate)-2'-deoxyribonucleotide-DNA = a 3'-end 2'-deoxyribonucleotide-(2,3-dehydro-2,3-deoxyribose 5'-phosphate)-DNA + a 5'-end 5'-phospho-2'-deoxyribonucleoside-DNA + H(+)</text>
        <dbReference type="Rhea" id="RHEA:66592"/>
        <dbReference type="Rhea" id="RHEA-COMP:13180"/>
        <dbReference type="Rhea" id="RHEA-COMP:16897"/>
        <dbReference type="Rhea" id="RHEA-COMP:17067"/>
        <dbReference type="ChEBI" id="CHEBI:15378"/>
        <dbReference type="ChEBI" id="CHEBI:136412"/>
        <dbReference type="ChEBI" id="CHEBI:157695"/>
        <dbReference type="ChEBI" id="CHEBI:167181"/>
        <dbReference type="EC" id="4.2.99.18"/>
    </reaction>
</comment>
<dbReference type="GO" id="GO:0008270">
    <property type="term" value="F:zinc ion binding"/>
    <property type="evidence" value="ECO:0007669"/>
    <property type="project" value="UniProtKB-KW"/>
</dbReference>
<gene>
    <name evidence="17" type="ORF">UFOPK2761_00272</name>
</gene>
<dbReference type="FunFam" id="1.10.8.50:FF:000003">
    <property type="entry name" value="Formamidopyrimidine-DNA glycosylase"/>
    <property type="match status" value="1"/>
</dbReference>
<reference evidence="17" key="1">
    <citation type="submission" date="2020-05" db="EMBL/GenBank/DDBJ databases">
        <authorList>
            <person name="Chiriac C."/>
            <person name="Salcher M."/>
            <person name="Ghai R."/>
            <person name="Kavagutti S V."/>
        </authorList>
    </citation>
    <scope>NUCLEOTIDE SEQUENCE</scope>
</reference>
<dbReference type="Pfam" id="PF06827">
    <property type="entry name" value="zf-FPG_IleRS"/>
    <property type="match status" value="1"/>
</dbReference>
<dbReference type="InterPro" id="IPR010663">
    <property type="entry name" value="Znf_FPG/IleRS"/>
</dbReference>
<keyword evidence="13" id="KW-0326">Glycosidase</keyword>
<dbReference type="Pfam" id="PF06831">
    <property type="entry name" value="H2TH"/>
    <property type="match status" value="1"/>
</dbReference>
<dbReference type="Gene3D" id="3.20.190.10">
    <property type="entry name" value="MutM-like, N-terminal"/>
    <property type="match status" value="1"/>
</dbReference>
<dbReference type="GO" id="GO:0000703">
    <property type="term" value="F:oxidized pyrimidine nucleobase lesion DNA N-glycosylase activity"/>
    <property type="evidence" value="ECO:0007669"/>
    <property type="project" value="TreeGrafter"/>
</dbReference>
<evidence type="ECO:0000256" key="12">
    <source>
        <dbReference type="ARBA" id="ARBA00023268"/>
    </source>
</evidence>
<evidence type="ECO:0000256" key="1">
    <source>
        <dbReference type="ARBA" id="ARBA00001947"/>
    </source>
</evidence>
<dbReference type="CDD" id="cd08970">
    <property type="entry name" value="AcNei1_N"/>
    <property type="match status" value="1"/>
</dbReference>
<feature type="domain" description="Formamidopyrimidine-DNA glycosylase catalytic" evidence="16">
    <location>
        <begin position="2"/>
        <end position="101"/>
    </location>
</feature>
<dbReference type="PROSITE" id="PS01242">
    <property type="entry name" value="ZF_FPG_1"/>
    <property type="match status" value="1"/>
</dbReference>
<accession>A0A6J6RYT7</accession>
<dbReference type="SMART" id="SM01232">
    <property type="entry name" value="H2TH"/>
    <property type="match status" value="1"/>
</dbReference>
<keyword evidence="11" id="KW-0456">Lyase</keyword>
<dbReference type="InterPro" id="IPR000214">
    <property type="entry name" value="Znf_DNA_glyclase/AP_lyase"/>
</dbReference>
<dbReference type="SMART" id="SM00898">
    <property type="entry name" value="Fapy_DNA_glyco"/>
    <property type="match status" value="1"/>
</dbReference>
<dbReference type="Gene3D" id="1.10.8.50">
    <property type="match status" value="1"/>
</dbReference>
<evidence type="ECO:0000256" key="6">
    <source>
        <dbReference type="ARBA" id="ARBA00022771"/>
    </source>
</evidence>
<evidence type="ECO:0000256" key="3">
    <source>
        <dbReference type="ARBA" id="ARBA00012720"/>
    </source>
</evidence>
<keyword evidence="10" id="KW-0234">DNA repair</keyword>
<evidence type="ECO:0000256" key="9">
    <source>
        <dbReference type="ARBA" id="ARBA00023125"/>
    </source>
</evidence>
<evidence type="ECO:0000256" key="7">
    <source>
        <dbReference type="ARBA" id="ARBA00022801"/>
    </source>
</evidence>
<dbReference type="InterPro" id="IPR012319">
    <property type="entry name" value="FPG_cat"/>
</dbReference>
<dbReference type="PANTHER" id="PTHR42697:SF3">
    <property type="entry name" value="ENDONUCLEASE 8 1"/>
    <property type="match status" value="1"/>
</dbReference>
<organism evidence="17">
    <name type="scientific">freshwater metagenome</name>
    <dbReference type="NCBI Taxonomy" id="449393"/>
    <lineage>
        <taxon>unclassified sequences</taxon>
        <taxon>metagenomes</taxon>
        <taxon>ecological metagenomes</taxon>
    </lineage>
</organism>
<dbReference type="SUPFAM" id="SSF46946">
    <property type="entry name" value="S13-like H2TH domain"/>
    <property type="match status" value="1"/>
</dbReference>
<dbReference type="PROSITE" id="PS51068">
    <property type="entry name" value="FPG_CAT"/>
    <property type="match status" value="1"/>
</dbReference>
<evidence type="ECO:0000256" key="2">
    <source>
        <dbReference type="ARBA" id="ARBA00009409"/>
    </source>
</evidence>
<dbReference type="SUPFAM" id="SSF57716">
    <property type="entry name" value="Glucocorticoid receptor-like (DNA-binding domain)"/>
    <property type="match status" value="1"/>
</dbReference>
<sequence>MPEGHTIHRLARRHQKLLAGAEVRASSPQGRFAEGAALIDGAVLRRTDAWGKHLFHHYGEAEDLVLHVHLGLYGKWRDGTGEPPEPKGALRLRLVTQDHWADLRGPTACELLSPQEVAARTARLGPDPLRKGADVERFLDRVGRSRAPAGTLLMDQAVIAGVGNVYRAEALFRAGLSPFAPGREVGRETWQAVWDDLSVLLRAGVRAGRIITTHPEDRRRPAGRPTRADAHYVYARTGLPCRRCGTPVQAEVMAARNLFWCPVCQPG</sequence>
<dbReference type="PANTHER" id="PTHR42697">
    <property type="entry name" value="ENDONUCLEASE 8"/>
    <property type="match status" value="1"/>
</dbReference>
<dbReference type="Pfam" id="PF01149">
    <property type="entry name" value="Fapy_DNA_glyco"/>
    <property type="match status" value="1"/>
</dbReference>
<keyword evidence="4" id="KW-0479">Metal-binding</keyword>
<protein>
    <recommendedName>
        <fullName evidence="3">DNA-(apurinic or apyrimidinic site) lyase</fullName>
        <ecNumber evidence="3">4.2.99.18</ecNumber>
    </recommendedName>
</protein>
<keyword evidence="6" id="KW-0863">Zinc-finger</keyword>
<dbReference type="EC" id="4.2.99.18" evidence="3"/>
<evidence type="ECO:0000256" key="10">
    <source>
        <dbReference type="ARBA" id="ARBA00023204"/>
    </source>
</evidence>
<evidence type="ECO:0000259" key="15">
    <source>
        <dbReference type="PROSITE" id="PS51066"/>
    </source>
</evidence>
<evidence type="ECO:0000313" key="17">
    <source>
        <dbReference type="EMBL" id="CAB4727479.1"/>
    </source>
</evidence>
<dbReference type="InterPro" id="IPR015887">
    <property type="entry name" value="DNA_glyclase_Znf_dom_DNA_BS"/>
</dbReference>
<evidence type="ECO:0000259" key="16">
    <source>
        <dbReference type="PROSITE" id="PS51068"/>
    </source>
</evidence>
<comment type="similarity">
    <text evidence="2">Belongs to the FPG family.</text>
</comment>
<keyword evidence="9" id="KW-0238">DNA-binding</keyword>
<feature type="domain" description="FPG-type" evidence="15">
    <location>
        <begin position="232"/>
        <end position="266"/>
    </location>
</feature>
<keyword evidence="5" id="KW-0227">DNA damage</keyword>
<evidence type="ECO:0000256" key="8">
    <source>
        <dbReference type="ARBA" id="ARBA00022833"/>
    </source>
</evidence>
<keyword evidence="7" id="KW-0378">Hydrolase</keyword>
<dbReference type="EMBL" id="CAEZYQ010000001">
    <property type="protein sequence ID" value="CAB4727479.1"/>
    <property type="molecule type" value="Genomic_DNA"/>
</dbReference>
<evidence type="ECO:0000256" key="11">
    <source>
        <dbReference type="ARBA" id="ARBA00023239"/>
    </source>
</evidence>
<comment type="cofactor">
    <cofactor evidence="1">
        <name>Zn(2+)</name>
        <dbReference type="ChEBI" id="CHEBI:29105"/>
    </cofactor>
</comment>
<dbReference type="GO" id="GO:0140078">
    <property type="term" value="F:class I DNA-(apurinic or apyrimidinic site) endonuclease activity"/>
    <property type="evidence" value="ECO:0007669"/>
    <property type="project" value="UniProtKB-EC"/>
</dbReference>
<evidence type="ECO:0000256" key="4">
    <source>
        <dbReference type="ARBA" id="ARBA00022723"/>
    </source>
</evidence>
<keyword evidence="8" id="KW-0862">Zinc</keyword>
<dbReference type="GO" id="GO:0003684">
    <property type="term" value="F:damaged DNA binding"/>
    <property type="evidence" value="ECO:0007669"/>
    <property type="project" value="InterPro"/>
</dbReference>
<dbReference type="InterPro" id="IPR010979">
    <property type="entry name" value="Ribosomal_uS13-like_H2TH"/>
</dbReference>